<protein>
    <submittedName>
        <fullName evidence="1">Uncharacterized protein</fullName>
    </submittedName>
</protein>
<dbReference type="SUPFAM" id="SSF48726">
    <property type="entry name" value="Immunoglobulin"/>
    <property type="match status" value="1"/>
</dbReference>
<name>A0AAD8E437_DIPPU</name>
<dbReference type="Proteomes" id="UP001233999">
    <property type="component" value="Unassembled WGS sequence"/>
</dbReference>
<dbReference type="InterPro" id="IPR037448">
    <property type="entry name" value="Zig-8"/>
</dbReference>
<proteinExistence type="predicted"/>
<evidence type="ECO:0000313" key="2">
    <source>
        <dbReference type="Proteomes" id="UP001233999"/>
    </source>
</evidence>
<dbReference type="PANTHER" id="PTHR23279">
    <property type="entry name" value="DEFECTIVE PROBOSCIS EXTENSION RESPONSE DPR -RELATED"/>
    <property type="match status" value="1"/>
</dbReference>
<gene>
    <name evidence="1" type="ORF">L9F63_025581</name>
</gene>
<keyword evidence="2" id="KW-1185">Reference proteome</keyword>
<dbReference type="EMBL" id="JASPKZ010009751">
    <property type="protein sequence ID" value="KAJ9576523.1"/>
    <property type="molecule type" value="Genomic_DNA"/>
</dbReference>
<dbReference type="PANTHER" id="PTHR23279:SF46">
    <property type="entry name" value="DEFECTIVE PROBOSCIS EXTENSION RESPONSE 10, ISOFORM A-RELATED"/>
    <property type="match status" value="1"/>
</dbReference>
<dbReference type="InterPro" id="IPR013783">
    <property type="entry name" value="Ig-like_fold"/>
</dbReference>
<feature type="non-terminal residue" evidence="1">
    <location>
        <position position="1"/>
    </location>
</feature>
<reference evidence="1" key="2">
    <citation type="submission" date="2023-05" db="EMBL/GenBank/DDBJ databases">
        <authorList>
            <person name="Fouks B."/>
        </authorList>
    </citation>
    <scope>NUCLEOTIDE SEQUENCE</scope>
    <source>
        <strain evidence="1">Stay&amp;Tobe</strain>
        <tissue evidence="1">Testes</tissue>
    </source>
</reference>
<comment type="caution">
    <text evidence="1">The sequence shown here is derived from an EMBL/GenBank/DDBJ whole genome shotgun (WGS) entry which is preliminary data.</text>
</comment>
<reference evidence="1" key="1">
    <citation type="journal article" date="2023" name="IScience">
        <title>Live-bearing cockroach genome reveals convergent evolutionary mechanisms linked to viviparity in insects and beyond.</title>
        <authorList>
            <person name="Fouks B."/>
            <person name="Harrison M.C."/>
            <person name="Mikhailova A.A."/>
            <person name="Marchal E."/>
            <person name="English S."/>
            <person name="Carruthers M."/>
            <person name="Jennings E.C."/>
            <person name="Chiamaka E.L."/>
            <person name="Frigard R.A."/>
            <person name="Pippel M."/>
            <person name="Attardo G.M."/>
            <person name="Benoit J.B."/>
            <person name="Bornberg-Bauer E."/>
            <person name="Tobe S.S."/>
        </authorList>
    </citation>
    <scope>NUCLEOTIDE SEQUENCE</scope>
    <source>
        <strain evidence="1">Stay&amp;Tobe</strain>
    </source>
</reference>
<dbReference type="GO" id="GO:0050808">
    <property type="term" value="P:synapse organization"/>
    <property type="evidence" value="ECO:0007669"/>
    <property type="project" value="TreeGrafter"/>
</dbReference>
<sequence length="80" mass="9198">MILTIHRHVIARVPRFSVSHDNQKTWLLHVSGVHQEDRGYYMCQVNTNPMISQVGYLQVVASKRNIHEITPAQAFITSVQ</sequence>
<organism evidence="1 2">
    <name type="scientific">Diploptera punctata</name>
    <name type="common">Pacific beetle cockroach</name>
    <dbReference type="NCBI Taxonomy" id="6984"/>
    <lineage>
        <taxon>Eukaryota</taxon>
        <taxon>Metazoa</taxon>
        <taxon>Ecdysozoa</taxon>
        <taxon>Arthropoda</taxon>
        <taxon>Hexapoda</taxon>
        <taxon>Insecta</taxon>
        <taxon>Pterygota</taxon>
        <taxon>Neoptera</taxon>
        <taxon>Polyneoptera</taxon>
        <taxon>Dictyoptera</taxon>
        <taxon>Blattodea</taxon>
        <taxon>Blaberoidea</taxon>
        <taxon>Blaberidae</taxon>
        <taxon>Diplopterinae</taxon>
        <taxon>Diploptera</taxon>
    </lineage>
</organism>
<dbReference type="InterPro" id="IPR036179">
    <property type="entry name" value="Ig-like_dom_sf"/>
</dbReference>
<dbReference type="AlphaFoldDB" id="A0AAD8E437"/>
<accession>A0AAD8E437</accession>
<dbReference type="GO" id="GO:0032589">
    <property type="term" value="C:neuron projection membrane"/>
    <property type="evidence" value="ECO:0007669"/>
    <property type="project" value="TreeGrafter"/>
</dbReference>
<dbReference type="Gene3D" id="2.60.40.10">
    <property type="entry name" value="Immunoglobulins"/>
    <property type="match status" value="1"/>
</dbReference>
<evidence type="ECO:0000313" key="1">
    <source>
        <dbReference type="EMBL" id="KAJ9576523.1"/>
    </source>
</evidence>